<protein>
    <submittedName>
        <fullName evidence="1">Uncharacterized protein</fullName>
    </submittedName>
</protein>
<accession>A0A2S8GT63</accession>
<comment type="caution">
    <text evidence="1">The sequence shown here is derived from an EMBL/GenBank/DDBJ whole genome shotgun (WGS) entry which is preliminary data.</text>
</comment>
<dbReference type="EMBL" id="PUHZ01000004">
    <property type="protein sequence ID" value="PQO47617.1"/>
    <property type="molecule type" value="Genomic_DNA"/>
</dbReference>
<evidence type="ECO:0000313" key="2">
    <source>
        <dbReference type="Proteomes" id="UP000237819"/>
    </source>
</evidence>
<dbReference type="OrthoDB" id="9955293at2"/>
<proteinExistence type="predicted"/>
<organism evidence="1 2">
    <name type="scientific">Blastopirellula marina</name>
    <dbReference type="NCBI Taxonomy" id="124"/>
    <lineage>
        <taxon>Bacteria</taxon>
        <taxon>Pseudomonadati</taxon>
        <taxon>Planctomycetota</taxon>
        <taxon>Planctomycetia</taxon>
        <taxon>Pirellulales</taxon>
        <taxon>Pirellulaceae</taxon>
        <taxon>Blastopirellula</taxon>
    </lineage>
</organism>
<gene>
    <name evidence="1" type="ORF">C5Y93_02875</name>
</gene>
<dbReference type="Proteomes" id="UP000237819">
    <property type="component" value="Unassembled WGS sequence"/>
</dbReference>
<dbReference type="AlphaFoldDB" id="A0A2S8GT63"/>
<dbReference type="RefSeq" id="WP_105333878.1">
    <property type="nucleotide sequence ID" value="NZ_PUHZ01000004.1"/>
</dbReference>
<sequence>MTIDPQHEIASLIAARDQFFQSVEESYSFTSFISCSLTTAAEAYFRQAMMRCELPNATILTTLGEDLKQTHAYDLATCGARTAITAVRVADDQLYRIALWPLLAGLSAIDWRDALRYLAVVEDCGARLGRSAQKDLAPLWEEKKEEKTAKICESYFARSDAMRNLSAMGLHSFGTNEELWYQG</sequence>
<reference evidence="1 2" key="1">
    <citation type="submission" date="2018-02" db="EMBL/GenBank/DDBJ databases">
        <title>Comparative genomes isolates from brazilian mangrove.</title>
        <authorList>
            <person name="Araujo J.E."/>
            <person name="Taketani R.G."/>
            <person name="Silva M.C.P."/>
            <person name="Loureco M.V."/>
            <person name="Andreote F.D."/>
        </authorList>
    </citation>
    <scope>NUCLEOTIDE SEQUENCE [LARGE SCALE GENOMIC DNA]</scope>
    <source>
        <strain evidence="1 2">Nap-Phe MGV</strain>
    </source>
</reference>
<evidence type="ECO:0000313" key="1">
    <source>
        <dbReference type="EMBL" id="PQO47617.1"/>
    </source>
</evidence>
<name>A0A2S8GT63_9BACT</name>